<dbReference type="Proteomes" id="UP000245133">
    <property type="component" value="Unassembled WGS sequence"/>
</dbReference>
<sequence>MKPRIFGVLFASLITFPLFAEGGLGTVCAVENLPCIKERIKRAEVVDLYQTNSLGRNSLHYAVERGEDELVSYILNNQSADVIGKTDLYGNSPLHLAVIHQRKEILDLFLQYNPDLNLVDRHGETALDLAFASGNEEIKNLLSNKGASSQTGGKSKITIYIYIVYILLSLAITIWVARTLSKNGRFFLVDAFHNEELADSVNHLLVVGFYLVNLGYITLALKIGMKPNDAVESLEILSNKIGFVILILGAMHFFNLYLLGRLRKRTLQKRELAQQN</sequence>
<organism evidence="6 7">
    <name type="scientific">Leptospira ryugenii</name>
    <dbReference type="NCBI Taxonomy" id="1917863"/>
    <lineage>
        <taxon>Bacteria</taxon>
        <taxon>Pseudomonadati</taxon>
        <taxon>Spirochaetota</taxon>
        <taxon>Spirochaetia</taxon>
        <taxon>Leptospirales</taxon>
        <taxon>Leptospiraceae</taxon>
        <taxon>Leptospira</taxon>
    </lineage>
</organism>
<dbReference type="PROSITE" id="PS50297">
    <property type="entry name" value="ANK_REP_REGION"/>
    <property type="match status" value="1"/>
</dbReference>
<keyword evidence="2 3" id="KW-0040">ANK repeat</keyword>
<dbReference type="SMART" id="SM00248">
    <property type="entry name" value="ANK"/>
    <property type="match status" value="3"/>
</dbReference>
<dbReference type="Pfam" id="PF12796">
    <property type="entry name" value="Ank_2"/>
    <property type="match status" value="1"/>
</dbReference>
<dbReference type="InterPro" id="IPR002110">
    <property type="entry name" value="Ankyrin_rpt"/>
</dbReference>
<keyword evidence="5" id="KW-0732">Signal</keyword>
<dbReference type="EMBL" id="BFBB01000005">
    <property type="protein sequence ID" value="GBF50430.1"/>
    <property type="molecule type" value="Genomic_DNA"/>
</dbReference>
<keyword evidence="4" id="KW-0472">Membrane</keyword>
<feature type="transmembrane region" description="Helical" evidence="4">
    <location>
        <begin position="201"/>
        <end position="221"/>
    </location>
</feature>
<reference evidence="6 7" key="1">
    <citation type="submission" date="2018-02" db="EMBL/GenBank/DDBJ databases">
        <title>Novel Leptospira species isolated from soil and water in Japan.</title>
        <authorList>
            <person name="Nakao R."/>
            <person name="Masuzawa T."/>
        </authorList>
    </citation>
    <scope>NUCLEOTIDE SEQUENCE [LARGE SCALE GENOMIC DNA]</scope>
    <source>
        <strain evidence="6 7">YH101</strain>
    </source>
</reference>
<dbReference type="PANTHER" id="PTHR24198:SF165">
    <property type="entry name" value="ANKYRIN REPEAT-CONTAINING PROTEIN-RELATED"/>
    <property type="match status" value="1"/>
</dbReference>
<evidence type="ECO:0000256" key="4">
    <source>
        <dbReference type="SAM" id="Phobius"/>
    </source>
</evidence>
<proteinExistence type="predicted"/>
<keyword evidence="1" id="KW-0677">Repeat</keyword>
<protein>
    <submittedName>
        <fullName evidence="6">Ankyrin repeat domain protein</fullName>
    </submittedName>
</protein>
<accession>A0A2P2E0L1</accession>
<dbReference type="RefSeq" id="WP_167836971.1">
    <property type="nucleotide sequence ID" value="NZ_BFBB01000005.1"/>
</dbReference>
<dbReference type="PROSITE" id="PS50088">
    <property type="entry name" value="ANK_REPEAT"/>
    <property type="match status" value="2"/>
</dbReference>
<evidence type="ECO:0000256" key="3">
    <source>
        <dbReference type="PROSITE-ProRule" id="PRU00023"/>
    </source>
</evidence>
<keyword evidence="7" id="KW-1185">Reference proteome</keyword>
<dbReference type="AlphaFoldDB" id="A0A2P2E0L1"/>
<dbReference type="InterPro" id="IPR036770">
    <property type="entry name" value="Ankyrin_rpt-contain_sf"/>
</dbReference>
<evidence type="ECO:0000313" key="6">
    <source>
        <dbReference type="EMBL" id="GBF50430.1"/>
    </source>
</evidence>
<keyword evidence="4" id="KW-0812">Transmembrane</keyword>
<feature type="repeat" description="ANK" evidence="3">
    <location>
        <begin position="89"/>
        <end position="121"/>
    </location>
</feature>
<feature type="repeat" description="ANK" evidence="3">
    <location>
        <begin position="122"/>
        <end position="154"/>
    </location>
</feature>
<dbReference type="Gene3D" id="1.25.40.20">
    <property type="entry name" value="Ankyrin repeat-containing domain"/>
    <property type="match status" value="1"/>
</dbReference>
<keyword evidence="4" id="KW-1133">Transmembrane helix</keyword>
<feature type="signal peptide" evidence="5">
    <location>
        <begin position="1"/>
        <end position="20"/>
    </location>
</feature>
<gene>
    <name evidence="6" type="ORF">LPTSP4_19550</name>
</gene>
<feature type="chain" id="PRO_5015164912" evidence="5">
    <location>
        <begin position="21"/>
        <end position="276"/>
    </location>
</feature>
<name>A0A2P2E0L1_9LEPT</name>
<evidence type="ECO:0000256" key="2">
    <source>
        <dbReference type="ARBA" id="ARBA00023043"/>
    </source>
</evidence>
<feature type="transmembrane region" description="Helical" evidence="4">
    <location>
        <begin position="159"/>
        <end position="180"/>
    </location>
</feature>
<dbReference type="PANTHER" id="PTHR24198">
    <property type="entry name" value="ANKYRIN REPEAT AND PROTEIN KINASE DOMAIN-CONTAINING PROTEIN"/>
    <property type="match status" value="1"/>
</dbReference>
<feature type="transmembrane region" description="Helical" evidence="4">
    <location>
        <begin position="241"/>
        <end position="260"/>
    </location>
</feature>
<comment type="caution">
    <text evidence="6">The sequence shown here is derived from an EMBL/GenBank/DDBJ whole genome shotgun (WGS) entry which is preliminary data.</text>
</comment>
<evidence type="ECO:0000256" key="1">
    <source>
        <dbReference type="ARBA" id="ARBA00022737"/>
    </source>
</evidence>
<evidence type="ECO:0000313" key="7">
    <source>
        <dbReference type="Proteomes" id="UP000245133"/>
    </source>
</evidence>
<dbReference type="SUPFAM" id="SSF48403">
    <property type="entry name" value="Ankyrin repeat"/>
    <property type="match status" value="1"/>
</dbReference>
<evidence type="ECO:0000256" key="5">
    <source>
        <dbReference type="SAM" id="SignalP"/>
    </source>
</evidence>